<organism evidence="1 2">
    <name type="scientific">Litorilinea aerophila</name>
    <dbReference type="NCBI Taxonomy" id="1204385"/>
    <lineage>
        <taxon>Bacteria</taxon>
        <taxon>Bacillati</taxon>
        <taxon>Chloroflexota</taxon>
        <taxon>Caldilineae</taxon>
        <taxon>Caldilineales</taxon>
        <taxon>Caldilineaceae</taxon>
        <taxon>Litorilinea</taxon>
    </lineage>
</organism>
<accession>A0A540VBV8</accession>
<name>A0A540VBV8_9CHLR</name>
<keyword evidence="2" id="KW-1185">Reference proteome</keyword>
<evidence type="ECO:0000313" key="1">
    <source>
        <dbReference type="EMBL" id="TQE94257.1"/>
    </source>
</evidence>
<proteinExistence type="predicted"/>
<protein>
    <submittedName>
        <fullName evidence="1">Uncharacterized protein</fullName>
    </submittedName>
</protein>
<gene>
    <name evidence="1" type="ORF">FKZ61_17930</name>
</gene>
<dbReference type="InParanoid" id="A0A540VBV8"/>
<dbReference type="EMBL" id="VIGC01000026">
    <property type="protein sequence ID" value="TQE94257.1"/>
    <property type="molecule type" value="Genomic_DNA"/>
</dbReference>
<sequence>MRWETVERRIVAALQPVEVNTGRPVTTPVLIRGQGIRQVRKPGGVTVITRAPQLEAYVQRFEAPPAQPAPGTVALPLDLEDPRGRYLPRRYLLRLPRPPGDGPEALFRAQAIPLYPSPSGPVPAGAAVLRVTVTDGDGTPLPAAYLRVLRTVNGNTTVLARGLTDWRGRARGEGLICVPGIPVTTWGEENGADQPVLLTTVDAELEASFDASLALAEEPPAAGAFPNPDVLEQNLAALPNARIPVSLASGRTLTVTLVINLP</sequence>
<evidence type="ECO:0000313" key="2">
    <source>
        <dbReference type="Proteomes" id="UP000317371"/>
    </source>
</evidence>
<reference evidence="1 2" key="1">
    <citation type="submission" date="2019-06" db="EMBL/GenBank/DDBJ databases">
        <title>Genome sequence of Litorilinea aerophila BAA-2444.</title>
        <authorList>
            <person name="Maclea K.S."/>
            <person name="Maurais E.G."/>
            <person name="Iannazzi L.C."/>
        </authorList>
    </citation>
    <scope>NUCLEOTIDE SEQUENCE [LARGE SCALE GENOMIC DNA]</scope>
    <source>
        <strain evidence="1 2">ATCC BAA-2444</strain>
    </source>
</reference>
<dbReference type="Proteomes" id="UP000317371">
    <property type="component" value="Unassembled WGS sequence"/>
</dbReference>
<dbReference type="RefSeq" id="WP_141611535.1">
    <property type="nucleotide sequence ID" value="NZ_VIGC02000026.1"/>
</dbReference>
<comment type="caution">
    <text evidence="1">The sequence shown here is derived from an EMBL/GenBank/DDBJ whole genome shotgun (WGS) entry which is preliminary data.</text>
</comment>
<dbReference type="AlphaFoldDB" id="A0A540VBV8"/>
<dbReference type="OrthoDB" id="149359at2"/>